<evidence type="ECO:0000256" key="7">
    <source>
        <dbReference type="SAM" id="Phobius"/>
    </source>
</evidence>
<dbReference type="InterPro" id="IPR052337">
    <property type="entry name" value="SAT4-like"/>
</dbReference>
<name>A0AAE0TQJ6_9PEZI</name>
<dbReference type="PANTHER" id="PTHR33048:SF47">
    <property type="entry name" value="INTEGRAL MEMBRANE PROTEIN-RELATED"/>
    <property type="match status" value="1"/>
</dbReference>
<feature type="transmembrane region" description="Helical" evidence="7">
    <location>
        <begin position="153"/>
        <end position="177"/>
    </location>
</feature>
<evidence type="ECO:0000256" key="5">
    <source>
        <dbReference type="ARBA" id="ARBA00038359"/>
    </source>
</evidence>
<dbReference type="Pfam" id="PF20684">
    <property type="entry name" value="Fung_rhodopsin"/>
    <property type="match status" value="1"/>
</dbReference>
<dbReference type="GO" id="GO:0016020">
    <property type="term" value="C:membrane"/>
    <property type="evidence" value="ECO:0007669"/>
    <property type="project" value="UniProtKB-SubCell"/>
</dbReference>
<evidence type="ECO:0000313" key="9">
    <source>
        <dbReference type="EMBL" id="KAK3670136.1"/>
    </source>
</evidence>
<evidence type="ECO:0000256" key="6">
    <source>
        <dbReference type="SAM" id="MobiDB-lite"/>
    </source>
</evidence>
<feature type="transmembrane region" description="Helical" evidence="7">
    <location>
        <begin position="111"/>
        <end position="141"/>
    </location>
</feature>
<keyword evidence="2 7" id="KW-0812">Transmembrane</keyword>
<dbReference type="Proteomes" id="UP001274830">
    <property type="component" value="Unassembled WGS sequence"/>
</dbReference>
<feature type="transmembrane region" description="Helical" evidence="7">
    <location>
        <begin position="80"/>
        <end position="99"/>
    </location>
</feature>
<evidence type="ECO:0000256" key="4">
    <source>
        <dbReference type="ARBA" id="ARBA00023136"/>
    </source>
</evidence>
<dbReference type="InterPro" id="IPR049326">
    <property type="entry name" value="Rhodopsin_dom_fungi"/>
</dbReference>
<gene>
    <name evidence="9" type="ORF">LTR78_009983</name>
</gene>
<protein>
    <recommendedName>
        <fullName evidence="8">Rhodopsin domain-containing protein</fullName>
    </recommendedName>
</protein>
<feature type="domain" description="Rhodopsin" evidence="8">
    <location>
        <begin position="30"/>
        <end position="254"/>
    </location>
</feature>
<dbReference type="AlphaFoldDB" id="A0AAE0TQJ6"/>
<comment type="subcellular location">
    <subcellularLocation>
        <location evidence="1">Membrane</location>
        <topology evidence="1">Multi-pass membrane protein</topology>
    </subcellularLocation>
</comment>
<evidence type="ECO:0000256" key="2">
    <source>
        <dbReference type="ARBA" id="ARBA00022692"/>
    </source>
</evidence>
<dbReference type="PANTHER" id="PTHR33048">
    <property type="entry name" value="PTH11-LIKE INTEGRAL MEMBRANE PROTEIN (AFU_ORTHOLOGUE AFUA_5G11245)"/>
    <property type="match status" value="1"/>
</dbReference>
<evidence type="ECO:0000259" key="8">
    <source>
        <dbReference type="Pfam" id="PF20684"/>
    </source>
</evidence>
<evidence type="ECO:0000256" key="1">
    <source>
        <dbReference type="ARBA" id="ARBA00004141"/>
    </source>
</evidence>
<evidence type="ECO:0000256" key="3">
    <source>
        <dbReference type="ARBA" id="ARBA00022989"/>
    </source>
</evidence>
<comment type="caution">
    <text evidence="9">The sequence shown here is derived from an EMBL/GenBank/DDBJ whole genome shotgun (WGS) entry which is preliminary data.</text>
</comment>
<sequence length="368" mass="40813">MTNAGHAPGGAVVGVTIGMTILSGLAVISRLTTRLIMVRNGGIDDAFITAALVRHGMGRHQYLLSVEEQAAQLKPLWASIWVYNLGLSCTKFSILFQYLRIFPYKKFRQTCYGLIAVVFVYTCWSFFSAVFFCTPVAFFWNSDISGGRCFNKFAVWFANASFNILSDIAVGALPIPVLKELQLPDRQRYALIIVFALGGFTCIVSILRLQSLYVVSKASDVSWNNPFAAIWSSVELNTAILCSCLPTLKTCVSRYFPRFFGNTRHTHSGSRAAVANTNTHRLKTSQNRIGFDELSRGLSGRGDGLQKSMIQSRVNGSDDMDLDSLEQHGHHVEEGQIQVVTVVEQEEQRHGDGDSTKGLVPGTFYRER</sequence>
<evidence type="ECO:0000313" key="10">
    <source>
        <dbReference type="Proteomes" id="UP001274830"/>
    </source>
</evidence>
<keyword evidence="10" id="KW-1185">Reference proteome</keyword>
<keyword evidence="3 7" id="KW-1133">Transmembrane helix</keyword>
<feature type="region of interest" description="Disordered" evidence="6">
    <location>
        <begin position="347"/>
        <end position="368"/>
    </location>
</feature>
<comment type="similarity">
    <text evidence="5">Belongs to the SAT4 family.</text>
</comment>
<proteinExistence type="inferred from homology"/>
<dbReference type="EMBL" id="JAUTXT010000062">
    <property type="protein sequence ID" value="KAK3670136.1"/>
    <property type="molecule type" value="Genomic_DNA"/>
</dbReference>
<feature type="transmembrane region" description="Helical" evidence="7">
    <location>
        <begin position="189"/>
        <end position="207"/>
    </location>
</feature>
<organism evidence="9 10">
    <name type="scientific">Recurvomyces mirabilis</name>
    <dbReference type="NCBI Taxonomy" id="574656"/>
    <lineage>
        <taxon>Eukaryota</taxon>
        <taxon>Fungi</taxon>
        <taxon>Dikarya</taxon>
        <taxon>Ascomycota</taxon>
        <taxon>Pezizomycotina</taxon>
        <taxon>Dothideomycetes</taxon>
        <taxon>Dothideomycetidae</taxon>
        <taxon>Mycosphaerellales</taxon>
        <taxon>Teratosphaeriaceae</taxon>
        <taxon>Recurvomyces</taxon>
    </lineage>
</organism>
<feature type="transmembrane region" description="Helical" evidence="7">
    <location>
        <begin position="7"/>
        <end position="28"/>
    </location>
</feature>
<reference evidence="9" key="1">
    <citation type="submission" date="2023-07" db="EMBL/GenBank/DDBJ databases">
        <title>Black Yeasts Isolated from many extreme environments.</title>
        <authorList>
            <person name="Coleine C."/>
            <person name="Stajich J.E."/>
            <person name="Selbmann L."/>
        </authorList>
    </citation>
    <scope>NUCLEOTIDE SEQUENCE</scope>
    <source>
        <strain evidence="9">CCFEE 5485</strain>
    </source>
</reference>
<accession>A0AAE0TQJ6</accession>
<keyword evidence="4 7" id="KW-0472">Membrane</keyword>